<dbReference type="EMBL" id="JAIWYP010000001">
    <property type="protein sequence ID" value="KAH3892550.1"/>
    <property type="molecule type" value="Genomic_DNA"/>
</dbReference>
<gene>
    <name evidence="6" type="ORF">DPMN_016669</name>
    <name evidence="2" type="ORF">DPMN_075159</name>
    <name evidence="5" type="ORF">DPMN_100457</name>
    <name evidence="4" type="ORF">DPMN_124554</name>
    <name evidence="3" type="ORF">DPMN_136055</name>
</gene>
<comment type="caution">
    <text evidence="3">The sequence shown here is derived from an EMBL/GenBank/DDBJ whole genome shotgun (WGS) entry which is preliminary data.</text>
</comment>
<organism evidence="3 7">
    <name type="scientific">Dreissena polymorpha</name>
    <name type="common">Zebra mussel</name>
    <name type="synonym">Mytilus polymorpha</name>
    <dbReference type="NCBI Taxonomy" id="45954"/>
    <lineage>
        <taxon>Eukaryota</taxon>
        <taxon>Metazoa</taxon>
        <taxon>Spiralia</taxon>
        <taxon>Lophotrochozoa</taxon>
        <taxon>Mollusca</taxon>
        <taxon>Bivalvia</taxon>
        <taxon>Autobranchia</taxon>
        <taxon>Heteroconchia</taxon>
        <taxon>Euheterodonta</taxon>
        <taxon>Imparidentia</taxon>
        <taxon>Neoheterodontei</taxon>
        <taxon>Myida</taxon>
        <taxon>Dreissenoidea</taxon>
        <taxon>Dreissenidae</taxon>
        <taxon>Dreissena</taxon>
    </lineage>
</organism>
<evidence type="ECO:0000313" key="5">
    <source>
        <dbReference type="EMBL" id="KAH3857842.1"/>
    </source>
</evidence>
<evidence type="ECO:0000313" key="4">
    <source>
        <dbReference type="EMBL" id="KAH3822763.1"/>
    </source>
</evidence>
<sequence>MKLQTRVNEAKCKALIDDKLLSDLFAHDIQQMHYETVHKKLEMAYGMKKLSVAHNKYLCTAIEQYSKAIKSNQQLLKTVNTQINTVMDKEKDLLELREETILGVKETMELEFNSILHIDSDNDDDDNNTYLQLLPPVPMCEPDRDEKPKKSLSFGNVIIKTIDEAEFEHQESEEKQNKSTHEFIDNVEQENVTQII</sequence>
<dbReference type="EMBL" id="JAIWYP010000003">
    <property type="protein sequence ID" value="KAH3857842.1"/>
    <property type="molecule type" value="Genomic_DNA"/>
</dbReference>
<feature type="compositionally biased region" description="Basic and acidic residues" evidence="1">
    <location>
        <begin position="168"/>
        <end position="184"/>
    </location>
</feature>
<reference evidence="3" key="2">
    <citation type="submission" date="2020-11" db="EMBL/GenBank/DDBJ databases">
        <authorList>
            <person name="McCartney M.A."/>
            <person name="Auch B."/>
            <person name="Kono T."/>
            <person name="Mallez S."/>
            <person name="Becker A."/>
            <person name="Gohl D.M."/>
            <person name="Silverstein K.A.T."/>
            <person name="Koren S."/>
            <person name="Bechman K.B."/>
            <person name="Herman A."/>
            <person name="Abrahante J.E."/>
            <person name="Garbe J."/>
        </authorList>
    </citation>
    <scope>NUCLEOTIDE SEQUENCE</scope>
    <source>
        <strain evidence="3">Duluth1</strain>
        <tissue evidence="3">Whole animal</tissue>
    </source>
</reference>
<accession>A0A9D4JGC4</accession>
<proteinExistence type="predicted"/>
<reference evidence="3" key="1">
    <citation type="journal article" date="2019" name="bioRxiv">
        <title>The Genome of the Zebra Mussel, Dreissena polymorpha: A Resource for Invasive Species Research.</title>
        <authorList>
            <person name="McCartney M.A."/>
            <person name="Auch B."/>
            <person name="Kono T."/>
            <person name="Mallez S."/>
            <person name="Zhang Y."/>
            <person name="Obille A."/>
            <person name="Becker A."/>
            <person name="Abrahante J.E."/>
            <person name="Garbe J."/>
            <person name="Badalamenti J.P."/>
            <person name="Herman A."/>
            <person name="Mangelson H."/>
            <person name="Liachko I."/>
            <person name="Sullivan S."/>
            <person name="Sone E.D."/>
            <person name="Koren S."/>
            <person name="Silverstein K.A.T."/>
            <person name="Beckman K.B."/>
            <person name="Gohl D.M."/>
        </authorList>
    </citation>
    <scope>NUCLEOTIDE SEQUENCE</scope>
    <source>
        <strain evidence="3">Duluth1</strain>
        <tissue evidence="3">Whole animal</tissue>
    </source>
</reference>
<dbReference type="EMBL" id="JAIWYP010000015">
    <property type="protein sequence ID" value="KAH3700188.1"/>
    <property type="molecule type" value="Genomic_DNA"/>
</dbReference>
<name>A0A9D4JGC4_DREPO</name>
<evidence type="ECO:0000313" key="6">
    <source>
        <dbReference type="EMBL" id="KAH3892550.1"/>
    </source>
</evidence>
<protein>
    <submittedName>
        <fullName evidence="3">Uncharacterized protein</fullName>
    </submittedName>
</protein>
<keyword evidence="7" id="KW-1185">Reference proteome</keyword>
<dbReference type="EMBL" id="JAIWYP010000006">
    <property type="protein sequence ID" value="KAH3807708.1"/>
    <property type="molecule type" value="Genomic_DNA"/>
</dbReference>
<evidence type="ECO:0000256" key="1">
    <source>
        <dbReference type="SAM" id="MobiDB-lite"/>
    </source>
</evidence>
<evidence type="ECO:0000313" key="7">
    <source>
        <dbReference type="Proteomes" id="UP000828390"/>
    </source>
</evidence>
<dbReference type="EMBL" id="JAIWYP010000005">
    <property type="protein sequence ID" value="KAH3822763.1"/>
    <property type="molecule type" value="Genomic_DNA"/>
</dbReference>
<dbReference type="Proteomes" id="UP000828390">
    <property type="component" value="Unassembled WGS sequence"/>
</dbReference>
<evidence type="ECO:0000313" key="2">
    <source>
        <dbReference type="EMBL" id="KAH3700188.1"/>
    </source>
</evidence>
<dbReference type="AlphaFoldDB" id="A0A9D4JGC4"/>
<feature type="region of interest" description="Disordered" evidence="1">
    <location>
        <begin position="168"/>
        <end position="196"/>
    </location>
</feature>
<evidence type="ECO:0000313" key="3">
    <source>
        <dbReference type="EMBL" id="KAH3807708.1"/>
    </source>
</evidence>